<dbReference type="PANTHER" id="PTHR30032:SF8">
    <property type="entry name" value="GERMINATION-SPECIFIC N-ACETYLMURAMOYL-L-ALANINE AMIDASE"/>
    <property type="match status" value="1"/>
</dbReference>
<feature type="chain" id="PRO_5022072854" evidence="1">
    <location>
        <begin position="32"/>
        <end position="356"/>
    </location>
</feature>
<gene>
    <name evidence="2" type="ORF">FB560_2321</name>
</gene>
<dbReference type="Pfam" id="PF04122">
    <property type="entry name" value="CW_binding_2"/>
    <property type="match status" value="3"/>
</dbReference>
<feature type="signal peptide" evidence="1">
    <location>
        <begin position="1"/>
        <end position="31"/>
    </location>
</feature>
<dbReference type="RefSeq" id="WP_141872493.1">
    <property type="nucleotide sequence ID" value="NZ_VFOX01000001.1"/>
</dbReference>
<evidence type="ECO:0000313" key="2">
    <source>
        <dbReference type="EMBL" id="TQL86658.1"/>
    </source>
</evidence>
<dbReference type="PANTHER" id="PTHR30032">
    <property type="entry name" value="N-ACETYLMURAMOYL-L-ALANINE AMIDASE-RELATED"/>
    <property type="match status" value="1"/>
</dbReference>
<comment type="caution">
    <text evidence="2">The sequence shown here is derived from an EMBL/GenBank/DDBJ whole genome shotgun (WGS) entry which is preliminary data.</text>
</comment>
<accession>A0A543BPE2</accession>
<dbReference type="EMBL" id="VFOX01000001">
    <property type="protein sequence ID" value="TQL86658.1"/>
    <property type="molecule type" value="Genomic_DNA"/>
</dbReference>
<dbReference type="AlphaFoldDB" id="A0A543BPE2"/>
<dbReference type="Gene3D" id="3.40.50.12090">
    <property type="match status" value="1"/>
</dbReference>
<reference evidence="2 3" key="1">
    <citation type="submission" date="2019-06" db="EMBL/GenBank/DDBJ databases">
        <title>Sequencing the genomes of 1000 actinobacteria strains.</title>
        <authorList>
            <person name="Klenk H.-P."/>
        </authorList>
    </citation>
    <scope>NUCLEOTIDE SEQUENCE [LARGE SCALE GENOMIC DNA]</scope>
    <source>
        <strain evidence="2 3">DSM 20169</strain>
    </source>
</reference>
<dbReference type="Proteomes" id="UP000317209">
    <property type="component" value="Unassembled WGS sequence"/>
</dbReference>
<keyword evidence="3" id="KW-1185">Reference proteome</keyword>
<evidence type="ECO:0000256" key="1">
    <source>
        <dbReference type="SAM" id="SignalP"/>
    </source>
</evidence>
<keyword evidence="1" id="KW-0732">Signal</keyword>
<protein>
    <submittedName>
        <fullName evidence="2">Putative cell wall binding repeat protein</fullName>
    </submittedName>
</protein>
<organism evidence="2 3">
    <name type="scientific">Microbacterium saperdae</name>
    <dbReference type="NCBI Taxonomy" id="69368"/>
    <lineage>
        <taxon>Bacteria</taxon>
        <taxon>Bacillati</taxon>
        <taxon>Actinomycetota</taxon>
        <taxon>Actinomycetes</taxon>
        <taxon>Micrococcales</taxon>
        <taxon>Microbacteriaceae</taxon>
        <taxon>Microbacterium</taxon>
    </lineage>
</organism>
<evidence type="ECO:0000313" key="3">
    <source>
        <dbReference type="Proteomes" id="UP000317209"/>
    </source>
</evidence>
<dbReference type="InterPro" id="IPR051922">
    <property type="entry name" value="Bact_Sporulation_Assoc"/>
</dbReference>
<dbReference type="InterPro" id="IPR007253">
    <property type="entry name" value="Cell_wall-bd_2"/>
</dbReference>
<proteinExistence type="predicted"/>
<dbReference type="OrthoDB" id="5143602at2"/>
<name>A0A543BPE2_9MICO</name>
<sequence>MRHRSHRRRRAAAAAIALSTLAVSAPLVAYASDGPSAAQHGSESATAAAPAPSIERLFGADRYETAAAVSADVFEAGTITAFVASGRDFPDALSAAPVSGLMNGPVLLTQPGWLPPATAREVAALKLDSVFVVGGPGAVSDTVLTQLDPLTAEGSFRMGGRNRYETAATMASWLKLEFPHVVYLASGDDYPDALTGAAAAGSAHDPVLLTGRDTLPVETAAALKRFAPSTVVALGGTGAVSDAVLDRAAAATGTQTGTDRFAGSTRYDTAVEVSRNTFAAGVPVVYIASGESFADALAGAAAGGSLGGPVLLTPPEEMPASAITELTRLAPARVIVLGGPTVVSETVVTQIEDALL</sequence>